<reference evidence="2" key="1">
    <citation type="journal article" date="2023" name="Nat. Plants">
        <title>Single-cell RNA sequencing provides a high-resolution roadmap for understanding the multicellular compartmentation of specialized metabolism.</title>
        <authorList>
            <person name="Sun S."/>
            <person name="Shen X."/>
            <person name="Li Y."/>
            <person name="Li Y."/>
            <person name="Wang S."/>
            <person name="Li R."/>
            <person name="Zhang H."/>
            <person name="Shen G."/>
            <person name="Guo B."/>
            <person name="Wei J."/>
            <person name="Xu J."/>
            <person name="St-Pierre B."/>
            <person name="Chen S."/>
            <person name="Sun C."/>
        </authorList>
    </citation>
    <scope>NUCLEOTIDE SEQUENCE [LARGE SCALE GENOMIC DNA]</scope>
</reference>
<comment type="caution">
    <text evidence="1">The sequence shown here is derived from an EMBL/GenBank/DDBJ whole genome shotgun (WGS) entry which is preliminary data.</text>
</comment>
<proteinExistence type="predicted"/>
<evidence type="ECO:0000313" key="1">
    <source>
        <dbReference type="EMBL" id="KAI5680648.1"/>
    </source>
</evidence>
<keyword evidence="2" id="KW-1185">Reference proteome</keyword>
<accession>A0ACC0C6Q5</accession>
<sequence length="418" mass="47228">MECHFLFLFAAKTPGEINHFLARVYSFGLSKVTNNLRSSENFIIQNQTHFSQHIANEVVHYNPSNIGLWANCFSSELSQPSLPVFPDPNFGSTSTIGLKELPLTALQLNFSSLIFQRMKREQEDSSIQLIHVMITCAGTIQRGNLSLACTLVEKLQGLLACMDSTSTIGKVASYFIDALNQRIFFNYVTFLPGNEILYHNFYEATPYLKFAYFTANQAILEAFQSHDFVHVIDFSLMQGLQWPTLIQALALHSGGPPLLRITSVGPPSTNNNDSLGEIGFKLAVFARSINVNLAFRGVVASRLDDIRPWLFQTGQGEAIAVNSILELHKLIGLNSIHRSPIELVLNRQEVDHNLAEFLDRFTEVLFYYWTKFDLLEAFSAQLEKGLAELYMKREICNILSREGPAQTERHEPLANWRD</sequence>
<dbReference type="EMBL" id="CM044701">
    <property type="protein sequence ID" value="KAI5680648.1"/>
    <property type="molecule type" value="Genomic_DNA"/>
</dbReference>
<name>A0ACC0C6Q5_CATRO</name>
<protein>
    <submittedName>
        <fullName evidence="1">Uncharacterized protein</fullName>
    </submittedName>
</protein>
<organism evidence="1 2">
    <name type="scientific">Catharanthus roseus</name>
    <name type="common">Madagascar periwinkle</name>
    <name type="synonym">Vinca rosea</name>
    <dbReference type="NCBI Taxonomy" id="4058"/>
    <lineage>
        <taxon>Eukaryota</taxon>
        <taxon>Viridiplantae</taxon>
        <taxon>Streptophyta</taxon>
        <taxon>Embryophyta</taxon>
        <taxon>Tracheophyta</taxon>
        <taxon>Spermatophyta</taxon>
        <taxon>Magnoliopsida</taxon>
        <taxon>eudicotyledons</taxon>
        <taxon>Gunneridae</taxon>
        <taxon>Pentapetalae</taxon>
        <taxon>asterids</taxon>
        <taxon>lamiids</taxon>
        <taxon>Gentianales</taxon>
        <taxon>Apocynaceae</taxon>
        <taxon>Rauvolfioideae</taxon>
        <taxon>Vinceae</taxon>
        <taxon>Catharanthinae</taxon>
        <taxon>Catharanthus</taxon>
    </lineage>
</organism>
<gene>
    <name evidence="1" type="ORF">M9H77_01875</name>
</gene>
<evidence type="ECO:0000313" key="2">
    <source>
        <dbReference type="Proteomes" id="UP001060085"/>
    </source>
</evidence>
<dbReference type="Proteomes" id="UP001060085">
    <property type="component" value="Linkage Group LG01"/>
</dbReference>